<dbReference type="Proteomes" id="UP000254235">
    <property type="component" value="Unassembled WGS sequence"/>
</dbReference>
<dbReference type="PANTHER" id="PTHR22576:SF37">
    <property type="entry name" value="MUCOSA-ASSOCIATED LYMPHOID TISSUE LYMPHOMA TRANSLOCATION PROTEIN 1"/>
    <property type="match status" value="1"/>
</dbReference>
<dbReference type="OrthoDB" id="9812126at2"/>
<organism evidence="2 3">
    <name type="scientific">Prevotella pallens</name>
    <dbReference type="NCBI Taxonomy" id="60133"/>
    <lineage>
        <taxon>Bacteria</taxon>
        <taxon>Pseudomonadati</taxon>
        <taxon>Bacteroidota</taxon>
        <taxon>Bacteroidia</taxon>
        <taxon>Bacteroidales</taxon>
        <taxon>Prevotellaceae</taxon>
        <taxon>Prevotella</taxon>
    </lineage>
</organism>
<dbReference type="InterPro" id="IPR029030">
    <property type="entry name" value="Caspase-like_dom_sf"/>
</dbReference>
<dbReference type="Gene3D" id="3.40.50.1460">
    <property type="match status" value="1"/>
</dbReference>
<evidence type="ECO:0000259" key="1">
    <source>
        <dbReference type="PROSITE" id="PS50208"/>
    </source>
</evidence>
<dbReference type="Pfam" id="PF00656">
    <property type="entry name" value="Peptidase_C14"/>
    <property type="match status" value="1"/>
</dbReference>
<dbReference type="InterPro" id="IPR001309">
    <property type="entry name" value="Pept_C14_p20"/>
</dbReference>
<proteinExistence type="predicted"/>
<evidence type="ECO:0000313" key="3">
    <source>
        <dbReference type="Proteomes" id="UP000254235"/>
    </source>
</evidence>
<dbReference type="RefSeq" id="WP_115082889.1">
    <property type="nucleotide sequence ID" value="NZ_UGTP01000001.1"/>
</dbReference>
<dbReference type="GO" id="GO:0006508">
    <property type="term" value="P:proteolysis"/>
    <property type="evidence" value="ECO:0007669"/>
    <property type="project" value="InterPro"/>
</dbReference>
<dbReference type="GO" id="GO:0004197">
    <property type="term" value="F:cysteine-type endopeptidase activity"/>
    <property type="evidence" value="ECO:0007669"/>
    <property type="project" value="InterPro"/>
</dbReference>
<feature type="domain" description="Caspase family p20" evidence="1">
    <location>
        <begin position="1"/>
        <end position="132"/>
    </location>
</feature>
<dbReference type="InterPro" id="IPR052039">
    <property type="entry name" value="Caspase-related_regulators"/>
</dbReference>
<protein>
    <submittedName>
        <fullName evidence="2">Uncharacterized protein containing caspase domain</fullName>
    </submittedName>
</protein>
<gene>
    <name evidence="2" type="ORF">NCTC13043_00488</name>
</gene>
<dbReference type="EMBL" id="UGTP01000001">
    <property type="protein sequence ID" value="SUC11632.1"/>
    <property type="molecule type" value="Genomic_DNA"/>
</dbReference>
<dbReference type="SUPFAM" id="SSF52129">
    <property type="entry name" value="Caspase-like"/>
    <property type="match status" value="1"/>
</dbReference>
<reference evidence="2 3" key="1">
    <citation type="submission" date="2018-06" db="EMBL/GenBank/DDBJ databases">
        <authorList>
            <consortium name="Pathogen Informatics"/>
            <person name="Doyle S."/>
        </authorList>
    </citation>
    <scope>NUCLEOTIDE SEQUENCE [LARGE SCALE GENOMIC DNA]</scope>
    <source>
        <strain evidence="2 3">NCTC13043</strain>
    </source>
</reference>
<dbReference type="PANTHER" id="PTHR22576">
    <property type="entry name" value="MUCOSA ASSOCIATED LYMPHOID TISSUE LYMPHOMA TRANSLOCATION PROTEIN 1/PARACASPASE"/>
    <property type="match status" value="1"/>
</dbReference>
<dbReference type="InterPro" id="IPR011600">
    <property type="entry name" value="Pept_C14_caspase"/>
</dbReference>
<dbReference type="PROSITE" id="PS50208">
    <property type="entry name" value="CASPASE_P20"/>
    <property type="match status" value="1"/>
</dbReference>
<dbReference type="AlphaFoldDB" id="A0A379EZ54"/>
<sequence length="482" mass="54913">MNAIALVVGNADYYGEHNKLINAVNDANDFSTKLLSLGFVVRKTINCNNEHFERDVRSFSDDLKSYDVGLFYFSGHGLQIDGQNYLTSLDTNFSDSISVKHTSIPLKEVMDYMQNDKTLIKILILDACRNNPLPERGTNLGLAPIYAPKGTIIAFSTSPGETAMDYGAGKNSIYTGSLLNHIDDRNIPIEDFFKRVRTSVYTLSNGKQTSWEHTSLIGNFCFNSGQLIHSPKIPYREDCVIDKTFESHGTEIDEIIIALKSYNWYIQHPAIQKLNSLSPKDIDISTKFLLGRNILQTAIGGEFSACSIFNNLSDWLSRWFDGDDNHVLNGILYEIYFNSDGKLRLNGFKANLINQIFILEENKRFIKSFEFIKEQLIPFKEKVYYIPSPSPVSLPIEIITKKKEELICDIKMTKNYLMSIKINNVELFSYNENLCYTIVKYEDFLKKISYELCAPLNRLKMSGNEKDLETIDIPLGNLITKI</sequence>
<evidence type="ECO:0000313" key="2">
    <source>
        <dbReference type="EMBL" id="SUC11632.1"/>
    </source>
</evidence>
<accession>A0A379EZ54</accession>
<dbReference type="GeneID" id="78570223"/>
<name>A0A379EZ54_9BACT</name>